<evidence type="ECO:0000256" key="1">
    <source>
        <dbReference type="SAM" id="MobiDB-lite"/>
    </source>
</evidence>
<dbReference type="Proteomes" id="UP001212841">
    <property type="component" value="Unassembled WGS sequence"/>
</dbReference>
<keyword evidence="3" id="KW-1185">Reference proteome</keyword>
<feature type="region of interest" description="Disordered" evidence="1">
    <location>
        <begin position="1"/>
        <end position="34"/>
    </location>
</feature>
<evidence type="ECO:0000313" key="2">
    <source>
        <dbReference type="EMBL" id="KAJ3042512.1"/>
    </source>
</evidence>
<dbReference type="EMBL" id="JADGJD010001413">
    <property type="protein sequence ID" value="KAJ3042512.1"/>
    <property type="molecule type" value="Genomic_DNA"/>
</dbReference>
<feature type="compositionally biased region" description="Basic and acidic residues" evidence="1">
    <location>
        <begin position="11"/>
        <end position="23"/>
    </location>
</feature>
<organism evidence="2 3">
    <name type="scientific">Rhizophlyctis rosea</name>
    <dbReference type="NCBI Taxonomy" id="64517"/>
    <lineage>
        <taxon>Eukaryota</taxon>
        <taxon>Fungi</taxon>
        <taxon>Fungi incertae sedis</taxon>
        <taxon>Chytridiomycota</taxon>
        <taxon>Chytridiomycota incertae sedis</taxon>
        <taxon>Chytridiomycetes</taxon>
        <taxon>Rhizophlyctidales</taxon>
        <taxon>Rhizophlyctidaceae</taxon>
        <taxon>Rhizophlyctis</taxon>
    </lineage>
</organism>
<protein>
    <submittedName>
        <fullName evidence="2">Uncharacterized protein</fullName>
    </submittedName>
</protein>
<name>A0AAD5S624_9FUNG</name>
<comment type="caution">
    <text evidence="2">The sequence shown here is derived from an EMBL/GenBank/DDBJ whole genome shotgun (WGS) entry which is preliminary data.</text>
</comment>
<proteinExistence type="predicted"/>
<reference evidence="2" key="1">
    <citation type="submission" date="2020-05" db="EMBL/GenBank/DDBJ databases">
        <title>Phylogenomic resolution of chytrid fungi.</title>
        <authorList>
            <person name="Stajich J.E."/>
            <person name="Amses K."/>
            <person name="Simmons R."/>
            <person name="Seto K."/>
            <person name="Myers J."/>
            <person name="Bonds A."/>
            <person name="Quandt C.A."/>
            <person name="Barry K."/>
            <person name="Liu P."/>
            <person name="Grigoriev I."/>
            <person name="Longcore J.E."/>
            <person name="James T.Y."/>
        </authorList>
    </citation>
    <scope>NUCLEOTIDE SEQUENCE</scope>
    <source>
        <strain evidence="2">JEL0318</strain>
    </source>
</reference>
<dbReference type="AlphaFoldDB" id="A0AAD5S624"/>
<sequence length="124" mass="13454">MVIGAGGGGALEKRLGEGDRLSEPEEDRESAEAVRVVEAREVEKSFGVGFRPRKEEAALAYEEGSDWEVSLERGPPRVEPAHPPRAGWYWASGPLLTVTFTPLSEVRHEEEVGLEALEDGGALV</sequence>
<evidence type="ECO:0000313" key="3">
    <source>
        <dbReference type="Proteomes" id="UP001212841"/>
    </source>
</evidence>
<gene>
    <name evidence="2" type="ORF">HK097_001998</name>
</gene>
<accession>A0AAD5S624</accession>
<feature type="compositionally biased region" description="Gly residues" evidence="1">
    <location>
        <begin position="1"/>
        <end position="10"/>
    </location>
</feature>